<proteinExistence type="predicted"/>
<evidence type="ECO:0000256" key="1">
    <source>
        <dbReference type="SAM" id="Phobius"/>
    </source>
</evidence>
<reference evidence="2 3" key="1">
    <citation type="submission" date="2023-05" db="EMBL/GenBank/DDBJ databases">
        <title>B98-5 Cell Line De Novo Hybrid Assembly: An Optical Mapping Approach.</title>
        <authorList>
            <person name="Kananen K."/>
            <person name="Auerbach J.A."/>
            <person name="Kautto E."/>
            <person name="Blachly J.S."/>
        </authorList>
    </citation>
    <scope>NUCLEOTIDE SEQUENCE [LARGE SCALE GENOMIC DNA]</scope>
    <source>
        <strain evidence="2">B95-8</strain>
        <tissue evidence="2">Cell line</tissue>
    </source>
</reference>
<feature type="transmembrane region" description="Helical" evidence="1">
    <location>
        <begin position="21"/>
        <end position="40"/>
    </location>
</feature>
<gene>
    <name evidence="2" type="ORF">P7K49_029992</name>
</gene>
<keyword evidence="1" id="KW-0812">Transmembrane</keyword>
<dbReference type="EMBL" id="JASSZA010000015">
    <property type="protein sequence ID" value="KAK2093463.1"/>
    <property type="molecule type" value="Genomic_DNA"/>
</dbReference>
<keyword evidence="1" id="KW-0472">Membrane</keyword>
<keyword evidence="3" id="KW-1185">Reference proteome</keyword>
<dbReference type="Proteomes" id="UP001266305">
    <property type="component" value="Unassembled WGS sequence"/>
</dbReference>
<organism evidence="2 3">
    <name type="scientific">Saguinus oedipus</name>
    <name type="common">Cotton-top tamarin</name>
    <name type="synonym">Oedipomidas oedipus</name>
    <dbReference type="NCBI Taxonomy" id="9490"/>
    <lineage>
        <taxon>Eukaryota</taxon>
        <taxon>Metazoa</taxon>
        <taxon>Chordata</taxon>
        <taxon>Craniata</taxon>
        <taxon>Vertebrata</taxon>
        <taxon>Euteleostomi</taxon>
        <taxon>Mammalia</taxon>
        <taxon>Eutheria</taxon>
        <taxon>Euarchontoglires</taxon>
        <taxon>Primates</taxon>
        <taxon>Haplorrhini</taxon>
        <taxon>Platyrrhini</taxon>
        <taxon>Cebidae</taxon>
        <taxon>Callitrichinae</taxon>
        <taxon>Saguinus</taxon>
    </lineage>
</organism>
<accession>A0ABQ9U8T2</accession>
<protein>
    <submittedName>
        <fullName evidence="2">Uncharacterized protein</fullName>
    </submittedName>
</protein>
<name>A0ABQ9U8T2_SAGOE</name>
<sequence length="147" mass="16583">MANCILEMHPLHNSLMTINGCRYINLMYVFLIVTSLHLVFNATLNIPSETQTGNSCENVEREGVEQVSRASGRLACHSGEPQGRQRRRTNVERLPHLHQAVQIPYFILPSRPLLLENGILIASRDSLRLQDPRHSFKGGKDEAWAGI</sequence>
<evidence type="ECO:0000313" key="3">
    <source>
        <dbReference type="Proteomes" id="UP001266305"/>
    </source>
</evidence>
<keyword evidence="1" id="KW-1133">Transmembrane helix</keyword>
<evidence type="ECO:0000313" key="2">
    <source>
        <dbReference type="EMBL" id="KAK2093463.1"/>
    </source>
</evidence>
<comment type="caution">
    <text evidence="2">The sequence shown here is derived from an EMBL/GenBank/DDBJ whole genome shotgun (WGS) entry which is preliminary data.</text>
</comment>